<keyword evidence="2 7" id="KW-0813">Transport</keyword>
<evidence type="ECO:0000313" key="9">
    <source>
        <dbReference type="EMBL" id="MCV2232565.1"/>
    </source>
</evidence>
<dbReference type="Gene3D" id="1.10.3720.10">
    <property type="entry name" value="MetI-like"/>
    <property type="match status" value="1"/>
</dbReference>
<feature type="transmembrane region" description="Helical" evidence="7">
    <location>
        <begin position="271"/>
        <end position="290"/>
    </location>
</feature>
<evidence type="ECO:0000256" key="5">
    <source>
        <dbReference type="ARBA" id="ARBA00022989"/>
    </source>
</evidence>
<feature type="transmembrane region" description="Helical" evidence="7">
    <location>
        <begin position="90"/>
        <end position="109"/>
    </location>
</feature>
<organism evidence="9 10">
    <name type="scientific">Paracholeplasma manati</name>
    <dbReference type="NCBI Taxonomy" id="591373"/>
    <lineage>
        <taxon>Bacteria</taxon>
        <taxon>Bacillati</taxon>
        <taxon>Mycoplasmatota</taxon>
        <taxon>Mollicutes</taxon>
        <taxon>Acholeplasmatales</taxon>
        <taxon>Acholeplasmataceae</taxon>
        <taxon>Paracholeplasma</taxon>
    </lineage>
</organism>
<keyword evidence="5 7" id="KW-1133">Transmembrane helix</keyword>
<name>A0ABT2Y751_9MOLU</name>
<evidence type="ECO:0000313" key="10">
    <source>
        <dbReference type="Proteomes" id="UP001177160"/>
    </source>
</evidence>
<feature type="transmembrane region" description="Helical" evidence="7">
    <location>
        <begin position="157"/>
        <end position="180"/>
    </location>
</feature>
<feature type="transmembrane region" description="Helical" evidence="7">
    <location>
        <begin position="21"/>
        <end position="40"/>
    </location>
</feature>
<evidence type="ECO:0000256" key="2">
    <source>
        <dbReference type="ARBA" id="ARBA00022448"/>
    </source>
</evidence>
<feature type="transmembrane region" description="Helical" evidence="7">
    <location>
        <begin position="121"/>
        <end position="137"/>
    </location>
</feature>
<gene>
    <name evidence="9" type="ORF">N7548_06980</name>
</gene>
<dbReference type="InterPro" id="IPR000515">
    <property type="entry name" value="MetI-like"/>
</dbReference>
<comment type="subcellular location">
    <subcellularLocation>
        <location evidence="1 7">Cell membrane</location>
        <topology evidence="1 7">Multi-pass membrane protein</topology>
    </subcellularLocation>
</comment>
<comment type="similarity">
    <text evidence="7">Belongs to the binding-protein-dependent transport system permease family.</text>
</comment>
<keyword evidence="3" id="KW-1003">Cell membrane</keyword>
<dbReference type="Proteomes" id="UP001177160">
    <property type="component" value="Unassembled WGS sequence"/>
</dbReference>
<dbReference type="CDD" id="cd06261">
    <property type="entry name" value="TM_PBP2"/>
    <property type="match status" value="1"/>
</dbReference>
<evidence type="ECO:0000256" key="7">
    <source>
        <dbReference type="RuleBase" id="RU363032"/>
    </source>
</evidence>
<evidence type="ECO:0000256" key="4">
    <source>
        <dbReference type="ARBA" id="ARBA00022692"/>
    </source>
</evidence>
<keyword evidence="6 7" id="KW-0472">Membrane</keyword>
<accession>A0ABT2Y751</accession>
<dbReference type="InterPro" id="IPR035906">
    <property type="entry name" value="MetI-like_sf"/>
</dbReference>
<dbReference type="PANTHER" id="PTHR43744">
    <property type="entry name" value="ABC TRANSPORTER PERMEASE PROTEIN MG189-RELATED-RELATED"/>
    <property type="match status" value="1"/>
</dbReference>
<protein>
    <submittedName>
        <fullName evidence="9">Carbohydrate ABC transporter permease</fullName>
    </submittedName>
</protein>
<proteinExistence type="inferred from homology"/>
<evidence type="ECO:0000256" key="6">
    <source>
        <dbReference type="ARBA" id="ARBA00023136"/>
    </source>
</evidence>
<evidence type="ECO:0000259" key="8">
    <source>
        <dbReference type="PROSITE" id="PS50928"/>
    </source>
</evidence>
<dbReference type="Pfam" id="PF00528">
    <property type="entry name" value="BPD_transp_1"/>
    <property type="match status" value="1"/>
</dbReference>
<dbReference type="EMBL" id="JAOVQM010000006">
    <property type="protein sequence ID" value="MCV2232565.1"/>
    <property type="molecule type" value="Genomic_DNA"/>
</dbReference>
<keyword evidence="10" id="KW-1185">Reference proteome</keyword>
<keyword evidence="4 7" id="KW-0812">Transmembrane</keyword>
<dbReference type="RefSeq" id="WP_263608753.1">
    <property type="nucleotide sequence ID" value="NZ_JAOVQM010000006.1"/>
</dbReference>
<evidence type="ECO:0000256" key="3">
    <source>
        <dbReference type="ARBA" id="ARBA00022475"/>
    </source>
</evidence>
<comment type="caution">
    <text evidence="9">The sequence shown here is derived from an EMBL/GenBank/DDBJ whole genome shotgun (WGS) entry which is preliminary data.</text>
</comment>
<dbReference type="SUPFAM" id="SSF161098">
    <property type="entry name" value="MetI-like"/>
    <property type="match status" value="1"/>
</dbReference>
<feature type="transmembrane region" description="Helical" evidence="7">
    <location>
        <begin position="201"/>
        <end position="226"/>
    </location>
</feature>
<dbReference type="PROSITE" id="PS50928">
    <property type="entry name" value="ABC_TM1"/>
    <property type="match status" value="1"/>
</dbReference>
<reference evidence="9" key="1">
    <citation type="submission" date="2022-09" db="EMBL/GenBank/DDBJ databases">
        <title>Novel Mycoplasma species identified in domestic and wild animals.</title>
        <authorList>
            <person name="Volokhov D.V."/>
            <person name="Furtak V.A."/>
            <person name="Zagorodnyaya T.A."/>
        </authorList>
    </citation>
    <scope>NUCLEOTIDE SEQUENCE</scope>
    <source>
        <strain evidence="9">Oakley</strain>
    </source>
</reference>
<feature type="domain" description="ABC transmembrane type-1" evidence="8">
    <location>
        <begin position="86"/>
        <end position="290"/>
    </location>
</feature>
<dbReference type="PANTHER" id="PTHR43744:SF6">
    <property type="entry name" value="ABC TRANSPORTER PERMEASE PROTEIN YESQ-RELATED"/>
    <property type="match status" value="1"/>
</dbReference>
<evidence type="ECO:0000256" key="1">
    <source>
        <dbReference type="ARBA" id="ARBA00004651"/>
    </source>
</evidence>
<sequence>MQNRKATIQKFFLGRHFTDGMIFKVAIYVLLISIGFVYLYPMLYMISNSLKSQSDIINPMINWIPSEFFMGNYQSAFRVLNYFSTFYKSWLVTLLPALIQTAVTSLIGYGFATFNFKFKKVWLVLVLLTFIIPPQVYMIPRYVMFFRLYLYRTPFSIILPALFGQGLNSAIFILIFYQFFRMIPKSLNEAAEIDGASQGYIFFKMAVPLSVPAYITSFLFGLVWYWNETYISSLFLDSSNANLQLKLANFVSEYQAVSGGNQNLVMLNEGVRLAATLLIILPMIIVYFTMQRWFVEGVEKTGITGE</sequence>